<dbReference type="PROSITE" id="PS51163">
    <property type="entry name" value="YRDC"/>
    <property type="match status" value="1"/>
</dbReference>
<reference evidence="13" key="1">
    <citation type="submission" date="2022-12" db="EMBL/GenBank/DDBJ databases">
        <title>Genomic Characterization of Candidatus Phytoplasma sacchari in China.</title>
        <authorList>
            <person name="Zhang R.-Y."/>
        </authorList>
    </citation>
    <scope>NUCLEOTIDE SEQUENCE [LARGE SCALE GENOMIC DNA]</scope>
    <source>
        <strain evidence="13">SCWL1</strain>
    </source>
</reference>
<dbReference type="GO" id="GO:0061710">
    <property type="term" value="F:L-threonylcarbamoyladenylate synthase"/>
    <property type="evidence" value="ECO:0007669"/>
    <property type="project" value="UniProtKB-EC"/>
</dbReference>
<feature type="domain" description="YrdC-like" evidence="12">
    <location>
        <begin position="1"/>
        <end position="177"/>
    </location>
</feature>
<evidence type="ECO:0000256" key="1">
    <source>
        <dbReference type="ARBA" id="ARBA00004496"/>
    </source>
</evidence>
<dbReference type="NCBIfam" id="TIGR00057">
    <property type="entry name" value="L-threonylcarbamoyladenylate synthase"/>
    <property type="match status" value="1"/>
</dbReference>
<dbReference type="SUPFAM" id="SSF55821">
    <property type="entry name" value="YrdC/RibB"/>
    <property type="match status" value="1"/>
</dbReference>
<evidence type="ECO:0000256" key="9">
    <source>
        <dbReference type="ARBA" id="ARBA00022840"/>
    </source>
</evidence>
<evidence type="ECO:0000313" key="14">
    <source>
        <dbReference type="Proteomes" id="UP001210120"/>
    </source>
</evidence>
<protein>
    <recommendedName>
        <fullName evidence="10">L-threonylcarbamoyladenylate synthase</fullName>
        <ecNumber evidence="3">2.7.7.87</ecNumber>
    </recommendedName>
    <alternativeName>
        <fullName evidence="10">L-threonylcarbamoyladenylate synthase</fullName>
    </alternativeName>
</protein>
<dbReference type="Pfam" id="PF01300">
    <property type="entry name" value="Sua5_yciO_yrdC"/>
    <property type="match status" value="1"/>
</dbReference>
<evidence type="ECO:0000256" key="5">
    <source>
        <dbReference type="ARBA" id="ARBA00022679"/>
    </source>
</evidence>
<organism evidence="13 14">
    <name type="scientific">Candidatus Phytoplasma sacchari</name>
    <dbReference type="NCBI Taxonomy" id="2609813"/>
    <lineage>
        <taxon>Bacteria</taxon>
        <taxon>Bacillati</taxon>
        <taxon>Mycoplasmatota</taxon>
        <taxon>Mollicutes</taxon>
        <taxon>Acholeplasmatales</taxon>
        <taxon>Acholeplasmataceae</taxon>
        <taxon>Candidatus Phytoplasma</taxon>
        <taxon>16SrXI (Rice yellow dwarf group)</taxon>
    </lineage>
</organism>
<keyword evidence="5 13" id="KW-0808">Transferase</keyword>
<keyword evidence="9" id="KW-0067">ATP-binding</keyword>
<evidence type="ECO:0000256" key="8">
    <source>
        <dbReference type="ARBA" id="ARBA00022741"/>
    </source>
</evidence>
<dbReference type="PANTHER" id="PTHR17490:SF16">
    <property type="entry name" value="THREONYLCARBAMOYL-AMP SYNTHASE"/>
    <property type="match status" value="1"/>
</dbReference>
<accession>A0ABY7M499</accession>
<comment type="catalytic activity">
    <reaction evidence="11">
        <text>L-threonine + hydrogencarbonate + ATP = L-threonylcarbamoyladenylate + diphosphate + H2O</text>
        <dbReference type="Rhea" id="RHEA:36407"/>
        <dbReference type="ChEBI" id="CHEBI:15377"/>
        <dbReference type="ChEBI" id="CHEBI:17544"/>
        <dbReference type="ChEBI" id="CHEBI:30616"/>
        <dbReference type="ChEBI" id="CHEBI:33019"/>
        <dbReference type="ChEBI" id="CHEBI:57926"/>
        <dbReference type="ChEBI" id="CHEBI:73682"/>
        <dbReference type="EC" id="2.7.7.87"/>
    </reaction>
</comment>
<dbReference type="InterPro" id="IPR006070">
    <property type="entry name" value="Sua5-like_dom"/>
</dbReference>
<dbReference type="InterPro" id="IPR017945">
    <property type="entry name" value="DHBP_synth_RibB-like_a/b_dom"/>
</dbReference>
<evidence type="ECO:0000256" key="10">
    <source>
        <dbReference type="ARBA" id="ARBA00029774"/>
    </source>
</evidence>
<gene>
    <name evidence="13" type="ORF">O7R10_00360</name>
</gene>
<keyword evidence="7 13" id="KW-0548">Nucleotidyltransferase</keyword>
<dbReference type="Gene3D" id="3.90.870.10">
    <property type="entry name" value="DHBP synthase"/>
    <property type="match status" value="1"/>
</dbReference>
<evidence type="ECO:0000256" key="3">
    <source>
        <dbReference type="ARBA" id="ARBA00012584"/>
    </source>
</evidence>
<evidence type="ECO:0000256" key="11">
    <source>
        <dbReference type="ARBA" id="ARBA00048366"/>
    </source>
</evidence>
<comment type="similarity">
    <text evidence="2">Belongs to the SUA5 family.</text>
</comment>
<dbReference type="EMBL" id="CP115156">
    <property type="protein sequence ID" value="WBL31506.1"/>
    <property type="molecule type" value="Genomic_DNA"/>
</dbReference>
<keyword evidence="8" id="KW-0547">Nucleotide-binding</keyword>
<dbReference type="EC" id="2.7.7.87" evidence="3"/>
<evidence type="ECO:0000256" key="6">
    <source>
        <dbReference type="ARBA" id="ARBA00022694"/>
    </source>
</evidence>
<dbReference type="Proteomes" id="UP001210120">
    <property type="component" value="Chromosome"/>
</dbReference>
<evidence type="ECO:0000313" key="13">
    <source>
        <dbReference type="EMBL" id="WBL31506.1"/>
    </source>
</evidence>
<sequence>MKNNEKKIIIFPTDTVYGIGTKIDDIENLKKIYQIKKRNLDKPISVLFYSLDQIEKIVFIDDNIRKIADIFWPGPLTLIVYTQNPSYFCIKEEKMGIRIPNHPLALKILKKLGPLRTTSINKSGQPSLNNYQKIKEKYGNKVDYVYPDNYKNLSSGISSTIIDTTTVKWQIIRRGTPNILKKLNKFIFKHFH</sequence>
<keyword evidence="14" id="KW-1185">Reference proteome</keyword>
<evidence type="ECO:0000256" key="7">
    <source>
        <dbReference type="ARBA" id="ARBA00022695"/>
    </source>
</evidence>
<keyword evidence="4" id="KW-0963">Cytoplasm</keyword>
<name>A0ABY7M499_9MOLU</name>
<dbReference type="InterPro" id="IPR050156">
    <property type="entry name" value="TC-AMP_synthase_SUA5"/>
</dbReference>
<evidence type="ECO:0000256" key="4">
    <source>
        <dbReference type="ARBA" id="ARBA00022490"/>
    </source>
</evidence>
<evidence type="ECO:0000256" key="2">
    <source>
        <dbReference type="ARBA" id="ARBA00007663"/>
    </source>
</evidence>
<evidence type="ECO:0000259" key="12">
    <source>
        <dbReference type="PROSITE" id="PS51163"/>
    </source>
</evidence>
<comment type="subcellular location">
    <subcellularLocation>
        <location evidence="1">Cytoplasm</location>
    </subcellularLocation>
</comment>
<keyword evidence="6" id="KW-0819">tRNA processing</keyword>
<dbReference type="PANTHER" id="PTHR17490">
    <property type="entry name" value="SUA5"/>
    <property type="match status" value="1"/>
</dbReference>
<proteinExistence type="inferred from homology"/>